<reference evidence="1 2" key="1">
    <citation type="journal article" date="2014" name="Genome Biol. Evol.">
        <title>Comparative Genomics of the Campylobacter lari Group.</title>
        <authorList>
            <person name="Miller W.G."/>
            <person name="Yee E."/>
            <person name="Chapman M.H."/>
            <person name="Smith T.P."/>
            <person name="Bono J.L."/>
            <person name="Huynh S."/>
            <person name="Parker C.T."/>
            <person name="Vandamme P."/>
            <person name="Luong K."/>
            <person name="Korlach J."/>
        </authorList>
    </citation>
    <scope>NUCLEOTIDE SEQUENCE [LARGE SCALE GENOMIC DNA]</scope>
    <source>
        <strain evidence="1 2">NCTC 12927</strain>
    </source>
</reference>
<accession>A0A0A8H1U5</accession>
<dbReference type="RefSeq" id="WP_039650620.1">
    <property type="nucleotide sequence ID" value="NZ_CP007770.1"/>
</dbReference>
<dbReference type="HOGENOM" id="CLU_195839_0_0_7"/>
<protein>
    <submittedName>
        <fullName evidence="1">Uncharacterized protein</fullName>
    </submittedName>
</protein>
<name>A0A0A8H1U5_9BACT</name>
<gene>
    <name evidence="1" type="ORF">CINS_1146</name>
</gene>
<dbReference type="AlphaFoldDB" id="A0A0A8H1U5"/>
<dbReference type="STRING" id="1031564.CINS_1146"/>
<dbReference type="Proteomes" id="UP000031163">
    <property type="component" value="Chromosome"/>
</dbReference>
<sequence>MANNNQRKVTINVYAKDFVVTCSNEFANHLEDEVALISGGTGKIELANFINAFVKLSYENYIIKKELNKLVVTIDKEIKNNAI</sequence>
<organism evidence="1 2">
    <name type="scientific">Campylobacter insulaenigrae NCTC 12927</name>
    <dbReference type="NCBI Taxonomy" id="1031564"/>
    <lineage>
        <taxon>Bacteria</taxon>
        <taxon>Pseudomonadati</taxon>
        <taxon>Campylobacterota</taxon>
        <taxon>Epsilonproteobacteria</taxon>
        <taxon>Campylobacterales</taxon>
        <taxon>Campylobacteraceae</taxon>
        <taxon>Campylobacter</taxon>
    </lineage>
</organism>
<dbReference type="GeneID" id="74431932"/>
<evidence type="ECO:0000313" key="2">
    <source>
        <dbReference type="Proteomes" id="UP000031163"/>
    </source>
</evidence>
<dbReference type="KEGG" id="cis:CINS_1146"/>
<evidence type="ECO:0000313" key="1">
    <source>
        <dbReference type="EMBL" id="AJC88108.1"/>
    </source>
</evidence>
<proteinExistence type="predicted"/>
<dbReference type="EMBL" id="CP007770">
    <property type="protein sequence ID" value="AJC88108.1"/>
    <property type="molecule type" value="Genomic_DNA"/>
</dbReference>